<dbReference type="AlphaFoldDB" id="A0A559K3Z5"/>
<dbReference type="GO" id="GO:0008897">
    <property type="term" value="F:holo-[acyl-carrier-protein] synthase activity"/>
    <property type="evidence" value="ECO:0007669"/>
    <property type="project" value="InterPro"/>
</dbReference>
<keyword evidence="6" id="KW-1185">Reference proteome</keyword>
<dbReference type="InterPro" id="IPR037143">
    <property type="entry name" value="4-PPantetheinyl_Trfase_dom_sf"/>
</dbReference>
<dbReference type="GO" id="GO:0000287">
    <property type="term" value="F:magnesium ion binding"/>
    <property type="evidence" value="ECO:0007669"/>
    <property type="project" value="InterPro"/>
</dbReference>
<dbReference type="OrthoDB" id="9808281at2"/>
<evidence type="ECO:0000313" key="6">
    <source>
        <dbReference type="Proteomes" id="UP000317036"/>
    </source>
</evidence>
<organism evidence="5 6">
    <name type="scientific">Paenibacillus cremeus</name>
    <dbReference type="NCBI Taxonomy" id="2163881"/>
    <lineage>
        <taxon>Bacteria</taxon>
        <taxon>Bacillati</taxon>
        <taxon>Bacillota</taxon>
        <taxon>Bacilli</taxon>
        <taxon>Bacillales</taxon>
        <taxon>Paenibacillaceae</taxon>
        <taxon>Paenibacillus</taxon>
    </lineage>
</organism>
<evidence type="ECO:0000256" key="1">
    <source>
        <dbReference type="ARBA" id="ARBA00010990"/>
    </source>
</evidence>
<evidence type="ECO:0000313" key="5">
    <source>
        <dbReference type="EMBL" id="TVY06836.1"/>
    </source>
</evidence>
<sequence length="260" mass="29358">MVVTPRLTDEDEAASMVRFHEAHPLDAASRALFRSGREVHVWYAATDAPTSVMSNLSCLLSPEEQLRAFRFKYAQDQSRYIISHALLRLLLSAYTEIAPSELTLESTKHGKPYLAARLEHKRIQFNITHSNDTFCCVLSKDWEVGVDVEQIRKDFDWFSIAQSYFSPMEAAQLEATPVDGQASAFYKLWTRKEALLKAIGTGFTGIGGLADHRDVHSMSSYALHSFQWSPDYQGAVAVNSSVPRAVFFHYPDLIRQLLIP</sequence>
<dbReference type="GO" id="GO:0005829">
    <property type="term" value="C:cytosol"/>
    <property type="evidence" value="ECO:0007669"/>
    <property type="project" value="TreeGrafter"/>
</dbReference>
<evidence type="ECO:0000259" key="4">
    <source>
        <dbReference type="Pfam" id="PF22624"/>
    </source>
</evidence>
<dbReference type="EMBL" id="VNJI01000047">
    <property type="protein sequence ID" value="TVY06836.1"/>
    <property type="molecule type" value="Genomic_DNA"/>
</dbReference>
<proteinExistence type="inferred from homology"/>
<dbReference type="Pfam" id="PF22624">
    <property type="entry name" value="AASDHPPT_N"/>
    <property type="match status" value="1"/>
</dbReference>
<dbReference type="RefSeq" id="WP_144852962.1">
    <property type="nucleotide sequence ID" value="NZ_VNJI01000047.1"/>
</dbReference>
<name>A0A559K3Z5_9BACL</name>
<comment type="similarity">
    <text evidence="1">Belongs to the P-Pant transferase superfamily. Gsp/Sfp/HetI/AcpT family.</text>
</comment>
<dbReference type="PANTHER" id="PTHR12215">
    <property type="entry name" value="PHOSPHOPANTETHEINE TRANSFERASE"/>
    <property type="match status" value="1"/>
</dbReference>
<gene>
    <name evidence="5" type="ORF">FPZ49_26925</name>
</gene>
<evidence type="ECO:0000259" key="3">
    <source>
        <dbReference type="Pfam" id="PF01648"/>
    </source>
</evidence>
<keyword evidence="2 5" id="KW-0808">Transferase</keyword>
<accession>A0A559K3Z5</accession>
<dbReference type="Proteomes" id="UP000317036">
    <property type="component" value="Unassembled WGS sequence"/>
</dbReference>
<reference evidence="5 6" key="1">
    <citation type="submission" date="2019-07" db="EMBL/GenBank/DDBJ databases">
        <authorList>
            <person name="Kim J."/>
        </authorList>
    </citation>
    <scope>NUCLEOTIDE SEQUENCE [LARGE SCALE GENOMIC DNA]</scope>
    <source>
        <strain evidence="5 6">JC52</strain>
    </source>
</reference>
<dbReference type="GO" id="GO:0019878">
    <property type="term" value="P:lysine biosynthetic process via aminoadipic acid"/>
    <property type="evidence" value="ECO:0007669"/>
    <property type="project" value="TreeGrafter"/>
</dbReference>
<evidence type="ECO:0000256" key="2">
    <source>
        <dbReference type="ARBA" id="ARBA00022679"/>
    </source>
</evidence>
<feature type="domain" description="4'-phosphopantetheinyl transferase" evidence="3">
    <location>
        <begin position="144"/>
        <end position="211"/>
    </location>
</feature>
<protein>
    <submittedName>
        <fullName evidence="5">4'-phosphopantetheinyl transferase superfamily protein</fullName>
    </submittedName>
</protein>
<dbReference type="SUPFAM" id="SSF56214">
    <property type="entry name" value="4'-phosphopantetheinyl transferase"/>
    <property type="match status" value="2"/>
</dbReference>
<dbReference type="InterPro" id="IPR050559">
    <property type="entry name" value="P-Pant_transferase_sf"/>
</dbReference>
<dbReference type="Gene3D" id="3.90.470.20">
    <property type="entry name" value="4'-phosphopantetheinyl transferase domain"/>
    <property type="match status" value="1"/>
</dbReference>
<dbReference type="Pfam" id="PF01648">
    <property type="entry name" value="ACPS"/>
    <property type="match status" value="1"/>
</dbReference>
<dbReference type="InterPro" id="IPR055066">
    <property type="entry name" value="AASDHPPT_N"/>
</dbReference>
<dbReference type="PANTHER" id="PTHR12215:SF10">
    <property type="entry name" value="L-AMINOADIPATE-SEMIALDEHYDE DEHYDROGENASE-PHOSPHOPANTETHEINYL TRANSFERASE"/>
    <property type="match status" value="1"/>
</dbReference>
<feature type="domain" description="4'-phosphopantetheinyl transferase N-terminal" evidence="4">
    <location>
        <begin position="57"/>
        <end position="133"/>
    </location>
</feature>
<comment type="caution">
    <text evidence="5">The sequence shown here is derived from an EMBL/GenBank/DDBJ whole genome shotgun (WGS) entry which is preliminary data.</text>
</comment>
<dbReference type="InterPro" id="IPR008278">
    <property type="entry name" value="4-PPantetheinyl_Trfase_dom"/>
</dbReference>